<keyword evidence="5 15" id="KW-0507">mRNA processing</keyword>
<feature type="region of interest" description="Disordered" evidence="17">
    <location>
        <begin position="408"/>
        <end position="467"/>
    </location>
</feature>
<evidence type="ECO:0000256" key="10">
    <source>
        <dbReference type="ARBA" id="ARBA00023054"/>
    </source>
</evidence>
<comment type="function">
    <text evidence="15">Possesses 5'-&gt;3' exoribonuclease activity. May promote termination of transcription by RNA polymerase II.</text>
</comment>
<keyword evidence="16" id="KW-0862">Zinc</keyword>
<accession>A0A8H4QYY1</accession>
<dbReference type="Gene3D" id="3.40.50.12390">
    <property type="match status" value="2"/>
</dbReference>
<evidence type="ECO:0000256" key="16">
    <source>
        <dbReference type="PROSITE-ProRule" id="PRU00047"/>
    </source>
</evidence>
<feature type="compositionally biased region" description="Acidic residues" evidence="17">
    <location>
        <begin position="595"/>
        <end position="610"/>
    </location>
</feature>
<comment type="function">
    <text evidence="13">Possesses 5'-&gt;3' exoribonuclease activity. Required for the processing of nuclear mRNA and rRNA precursors. May promote the termination of transcription by RNA polymerase II. Essential for vegetative cell growth and chromosome segregation.</text>
</comment>
<keyword evidence="20" id="KW-1185">Reference proteome</keyword>
<feature type="compositionally biased region" description="Basic and acidic residues" evidence="17">
    <location>
        <begin position="126"/>
        <end position="137"/>
    </location>
</feature>
<name>A0A8H4QYY1_9AGAR</name>
<evidence type="ECO:0000256" key="15">
    <source>
        <dbReference type="PIRNR" id="PIRNR037239"/>
    </source>
</evidence>
<feature type="compositionally biased region" description="Low complexity" evidence="17">
    <location>
        <begin position="1079"/>
        <end position="1116"/>
    </location>
</feature>
<evidence type="ECO:0000256" key="2">
    <source>
        <dbReference type="ARBA" id="ARBA00006994"/>
    </source>
</evidence>
<gene>
    <name evidence="19" type="ORF">D9613_005382</name>
</gene>
<evidence type="ECO:0000256" key="9">
    <source>
        <dbReference type="ARBA" id="ARBA00023015"/>
    </source>
</evidence>
<dbReference type="GO" id="GO:0000956">
    <property type="term" value="P:nuclear-transcribed mRNA catabolic process"/>
    <property type="evidence" value="ECO:0007669"/>
    <property type="project" value="TreeGrafter"/>
</dbReference>
<comment type="caution">
    <text evidence="19">The sequence shown here is derived from an EMBL/GenBank/DDBJ whole genome shotgun (WGS) entry which is preliminary data.</text>
</comment>
<keyword evidence="4" id="KW-0698">rRNA processing</keyword>
<feature type="region of interest" description="Disordered" evidence="17">
    <location>
        <begin position="115"/>
        <end position="137"/>
    </location>
</feature>
<evidence type="ECO:0000256" key="17">
    <source>
        <dbReference type="SAM" id="MobiDB-lite"/>
    </source>
</evidence>
<dbReference type="FunFam" id="1.25.40.1050:FF:000002">
    <property type="entry name" value="5'-3' exoribonuclease"/>
    <property type="match status" value="1"/>
</dbReference>
<dbReference type="GO" id="GO:0003723">
    <property type="term" value="F:RNA binding"/>
    <property type="evidence" value="ECO:0007669"/>
    <property type="project" value="TreeGrafter"/>
</dbReference>
<dbReference type="Proteomes" id="UP000521872">
    <property type="component" value="Unassembled WGS sequence"/>
</dbReference>
<keyword evidence="16" id="KW-0863">Zinc-finger</keyword>
<comment type="subunit">
    <text evidence="14">Interacts with RAI1; the interaction is direct, stabilizes RAT1 protein structure and may stimulate its exoribonuclease activity. The interaction also stimulates RAI1 pyrophosphohydrolase activity, probably by recruiting it to mRNA substrates.</text>
</comment>
<dbReference type="GO" id="GO:0005634">
    <property type="term" value="C:nucleus"/>
    <property type="evidence" value="ECO:0007669"/>
    <property type="project" value="UniProtKB-SubCell"/>
</dbReference>
<evidence type="ECO:0000256" key="4">
    <source>
        <dbReference type="ARBA" id="ARBA00022552"/>
    </source>
</evidence>
<evidence type="ECO:0000256" key="12">
    <source>
        <dbReference type="ARBA" id="ARBA00023242"/>
    </source>
</evidence>
<dbReference type="Pfam" id="PF17846">
    <property type="entry name" value="XRN_M"/>
    <property type="match status" value="2"/>
</dbReference>
<feature type="compositionally biased region" description="Polar residues" evidence="17">
    <location>
        <begin position="996"/>
        <end position="1006"/>
    </location>
</feature>
<evidence type="ECO:0000256" key="1">
    <source>
        <dbReference type="ARBA" id="ARBA00004123"/>
    </source>
</evidence>
<evidence type="ECO:0000256" key="11">
    <source>
        <dbReference type="ARBA" id="ARBA00023163"/>
    </source>
</evidence>
<sequence length="1171" mass="129545">MGVPALFRWLSKKYPKIIYPVVEEEETKVEADNGESVTIPVNMATTNPNGIEFDNLYLDMNGIVHPCTHPEGKPAPETEEEMMLEIFEYTERVVNMIRPRKLLFMAIDGVAPRAKMNQQRSRRFRSAQEAKDKEDARKESMLLWEAMGKTVSEEEKNKVSWDSNAITPGTPFMDLLASSLRYWVVKKMNTDPGWKDIQVIISDAGVPGEGEHKIMDYIRRQRSNPGHDPNTKHVIYGLDADLIMLALATHEPYFRVLREDVFANDTSPNACRMCGQEGHYAAQCTGTKAEIQKKPPAQKKPFIFLDVAILREYLEVELDVPTAPFPFSLEEAIDDWVLLIFFVGNDFLPHLPSLEIREGAIDTLLKIWKQELPRMGGYVTHHGSLQLSRAQIILEGLAKREDEIFRRRREAEERQDQNAKRRKIEQQKRDEFAAGPSQSLGLTAPTTNSTSSSVPARHPLPQRPTYDFAANADSIGLGAAPTEESMKNIPTATQALSGSNHDVVANRRAIRMANMSAAEVLKAELSGLVPVKPSASKLSTPAPAPVPSTPTTQTEMKQDDDADFIPGLGNRSKNVSSPPVAKTEPKIEPAAGNEVDVDVDNDADADGDPDPDAKMDGIPVSDNFDNDAENSFSGTKRKFEEGPGSDDVVDDVVVVEEDDEDASAVPALKVNSDGTVEQEDTVKLWEPGYKERYYRQKFGVELSDTEFRKQVTQKYVEGLAWVLHYYYQGTPSWQWYYPYHFAPFAADFEEIDKMDIKFELGQPFKPFEQLMGVFPAASRSHIPEVFHRLMVDEDSPIIDFYPPTFEIDMNGKKMAWQGVALLPFIDQSRLLDAMALEYPRLSDEELRRNRWGNDVIFAAVDHPIYPFYEKLYGKRKNQEPVPIDTNLSKGMSGSVLPNPDCIPGSTYYCPLTSVGLPDIKNDRSLSVLYFFPKQLTPHRSVMLPGAKRPMRILSGADLEVTRNGGRGRGRGGWDRGGNSGRGNGMDRSRNDPFHGRSNNYGQQSYANGRGGGGNSNGNGRGGYGNSYGGGGDHRGGYGNSYQQNQYPSRAPYQSPPPSNSYGNSGNNYSGYGGRGGYNNGPSHPRGNSNGYQSYNSGSRGGYNAPPPQNSYSSYGNDMNGGNSYSGNGGYGGYGGYDGYGGYGSGNASNSAPPRGGAPYNSNPSRGRGRGW</sequence>
<dbReference type="PANTHER" id="PTHR12341">
    <property type="entry name" value="5'-&gt;3' EXORIBONUCLEASE"/>
    <property type="match status" value="1"/>
</dbReference>
<dbReference type="GO" id="GO:0004534">
    <property type="term" value="F:5'-3' RNA exonuclease activity"/>
    <property type="evidence" value="ECO:0007669"/>
    <property type="project" value="UniProtKB-UniRule"/>
</dbReference>
<feature type="compositionally biased region" description="Gly residues" evidence="17">
    <location>
        <begin position="1135"/>
        <end position="1144"/>
    </location>
</feature>
<dbReference type="GO" id="GO:0006364">
    <property type="term" value="P:rRNA processing"/>
    <property type="evidence" value="ECO:0007669"/>
    <property type="project" value="UniProtKB-KW"/>
</dbReference>
<proteinExistence type="inferred from homology"/>
<feature type="domain" description="CCHC-type" evidence="18">
    <location>
        <begin position="271"/>
        <end position="284"/>
    </location>
</feature>
<comment type="subcellular location">
    <subcellularLocation>
        <location evidence="1">Nucleus</location>
    </subcellularLocation>
</comment>
<dbReference type="EC" id="3.1.13.-" evidence="15"/>
<dbReference type="FunFam" id="3.40.50.12390:FF:000005">
    <property type="entry name" value="5'-3' exoribonuclease 2"/>
    <property type="match status" value="1"/>
</dbReference>
<keyword evidence="7 15" id="KW-0378">Hydrolase</keyword>
<evidence type="ECO:0000256" key="5">
    <source>
        <dbReference type="ARBA" id="ARBA00022664"/>
    </source>
</evidence>
<dbReference type="GO" id="GO:0008270">
    <property type="term" value="F:zinc ion binding"/>
    <property type="evidence" value="ECO:0007669"/>
    <property type="project" value="UniProtKB-KW"/>
</dbReference>
<evidence type="ECO:0000256" key="8">
    <source>
        <dbReference type="ARBA" id="ARBA00022839"/>
    </source>
</evidence>
<dbReference type="FunFam" id="3.40.50.12390:FF:000003">
    <property type="entry name" value="5'-3' exoribonuclease"/>
    <property type="match status" value="1"/>
</dbReference>
<dbReference type="PROSITE" id="PS50158">
    <property type="entry name" value="ZF_CCHC"/>
    <property type="match status" value="1"/>
</dbReference>
<dbReference type="InterPro" id="IPR004859">
    <property type="entry name" value="Xrn1_N"/>
</dbReference>
<dbReference type="GO" id="GO:0006353">
    <property type="term" value="P:DNA-templated transcription termination"/>
    <property type="evidence" value="ECO:0007669"/>
    <property type="project" value="UniProtKB-KW"/>
</dbReference>
<protein>
    <recommendedName>
        <fullName evidence="15">5'-3' exoribonuclease</fullName>
        <ecNumber evidence="15">3.1.13.-</ecNumber>
    </recommendedName>
</protein>
<dbReference type="EMBL" id="JAACJL010000016">
    <property type="protein sequence ID" value="KAF4619741.1"/>
    <property type="molecule type" value="Genomic_DNA"/>
</dbReference>
<dbReference type="SMART" id="SM00343">
    <property type="entry name" value="ZnF_C2HC"/>
    <property type="match status" value="1"/>
</dbReference>
<reference evidence="19 20" key="1">
    <citation type="submission" date="2019-12" db="EMBL/GenBank/DDBJ databases">
        <authorList>
            <person name="Floudas D."/>
            <person name="Bentzer J."/>
            <person name="Ahren D."/>
            <person name="Johansson T."/>
            <person name="Persson P."/>
            <person name="Tunlid A."/>
        </authorList>
    </citation>
    <scope>NUCLEOTIDE SEQUENCE [LARGE SCALE GENOMIC DNA]</scope>
    <source>
        <strain evidence="19 20">CBS 102.39</strain>
    </source>
</reference>
<evidence type="ECO:0000313" key="19">
    <source>
        <dbReference type="EMBL" id="KAF4619741.1"/>
    </source>
</evidence>
<dbReference type="CDD" id="cd18673">
    <property type="entry name" value="PIN_XRN1-2-like"/>
    <property type="match status" value="1"/>
</dbReference>
<feature type="compositionally biased region" description="Basic and acidic residues" evidence="17">
    <location>
        <begin position="984"/>
        <end position="994"/>
    </location>
</feature>
<dbReference type="AlphaFoldDB" id="A0A8H4QYY1"/>
<evidence type="ECO:0000256" key="7">
    <source>
        <dbReference type="ARBA" id="ARBA00022801"/>
    </source>
</evidence>
<feature type="compositionally biased region" description="Gly residues" evidence="17">
    <location>
        <begin position="1008"/>
        <end position="1030"/>
    </location>
</feature>
<evidence type="ECO:0000256" key="3">
    <source>
        <dbReference type="ARBA" id="ARBA00022472"/>
    </source>
</evidence>
<dbReference type="InterPro" id="IPR001878">
    <property type="entry name" value="Znf_CCHC"/>
</dbReference>
<dbReference type="GO" id="GO:0006397">
    <property type="term" value="P:mRNA processing"/>
    <property type="evidence" value="ECO:0007669"/>
    <property type="project" value="UniProtKB-UniRule"/>
</dbReference>
<feature type="compositionally biased region" description="Basic and acidic residues" evidence="17">
    <location>
        <begin position="408"/>
        <end position="432"/>
    </location>
</feature>
<keyword evidence="10" id="KW-0175">Coiled coil</keyword>
<dbReference type="Gene3D" id="1.25.40.1050">
    <property type="match status" value="1"/>
</dbReference>
<organism evidence="19 20">
    <name type="scientific">Agrocybe pediades</name>
    <dbReference type="NCBI Taxonomy" id="84607"/>
    <lineage>
        <taxon>Eukaryota</taxon>
        <taxon>Fungi</taxon>
        <taxon>Dikarya</taxon>
        <taxon>Basidiomycota</taxon>
        <taxon>Agaricomycotina</taxon>
        <taxon>Agaricomycetes</taxon>
        <taxon>Agaricomycetidae</taxon>
        <taxon>Agaricales</taxon>
        <taxon>Agaricineae</taxon>
        <taxon>Strophariaceae</taxon>
        <taxon>Agrocybe</taxon>
    </lineage>
</organism>
<feature type="compositionally biased region" description="Low complexity" evidence="17">
    <location>
        <begin position="1059"/>
        <end position="1069"/>
    </location>
</feature>
<dbReference type="InterPro" id="IPR041412">
    <property type="entry name" value="Xrn1_helical"/>
</dbReference>
<dbReference type="Pfam" id="PF03159">
    <property type="entry name" value="XRN_N"/>
    <property type="match status" value="1"/>
</dbReference>
<dbReference type="InterPro" id="IPR017151">
    <property type="entry name" value="Xrn2/3/4"/>
</dbReference>
<dbReference type="InterPro" id="IPR027073">
    <property type="entry name" value="5_3_exoribonuclease"/>
</dbReference>
<evidence type="ECO:0000256" key="13">
    <source>
        <dbReference type="ARBA" id="ARBA00046137"/>
    </source>
</evidence>
<keyword evidence="16" id="KW-0479">Metal-binding</keyword>
<evidence type="ECO:0000256" key="6">
    <source>
        <dbReference type="ARBA" id="ARBA00022722"/>
    </source>
</evidence>
<keyword evidence="11" id="KW-0804">Transcription</keyword>
<evidence type="ECO:0000313" key="20">
    <source>
        <dbReference type="Proteomes" id="UP000521872"/>
    </source>
</evidence>
<keyword evidence="9" id="KW-0805">Transcription regulation</keyword>
<feature type="compositionally biased region" description="Polar residues" evidence="17">
    <location>
        <begin position="436"/>
        <end position="454"/>
    </location>
</feature>
<feature type="compositionally biased region" description="Gly residues" evidence="17">
    <location>
        <begin position="974"/>
        <end position="983"/>
    </location>
</feature>
<comment type="similarity">
    <text evidence="2 15">Belongs to the 5'-3' exonuclease family. XRN2/RAT1 subfamily.</text>
</comment>
<feature type="region of interest" description="Disordered" evidence="17">
    <location>
        <begin position="1135"/>
        <end position="1171"/>
    </location>
</feature>
<keyword evidence="6 15" id="KW-0540">Nuclease</keyword>
<keyword evidence="3" id="KW-0806">Transcription termination</keyword>
<dbReference type="PANTHER" id="PTHR12341:SF41">
    <property type="entry name" value="5'-3' EXORIBONUCLEASE 2"/>
    <property type="match status" value="1"/>
</dbReference>
<evidence type="ECO:0000259" key="18">
    <source>
        <dbReference type="PROSITE" id="PS50158"/>
    </source>
</evidence>
<dbReference type="PIRSF" id="PIRSF037239">
    <property type="entry name" value="Exonuclease_Xrn2"/>
    <property type="match status" value="1"/>
</dbReference>
<keyword evidence="8 15" id="KW-0269">Exonuclease</keyword>
<feature type="region of interest" description="Disordered" evidence="17">
    <location>
        <begin position="954"/>
        <end position="1116"/>
    </location>
</feature>
<feature type="region of interest" description="Disordered" evidence="17">
    <location>
        <begin position="533"/>
        <end position="645"/>
    </location>
</feature>
<evidence type="ECO:0000256" key="14">
    <source>
        <dbReference type="ARBA" id="ARBA00046943"/>
    </source>
</evidence>
<keyword evidence="12" id="KW-0539">Nucleus</keyword>